<dbReference type="STRING" id="56780.SYN_02780"/>
<dbReference type="Gene3D" id="3.40.50.300">
    <property type="entry name" value="P-loop containing nucleotide triphosphate hydrolases"/>
    <property type="match status" value="1"/>
</dbReference>
<dbReference type="PANTHER" id="PTHR33540:SF2">
    <property type="entry name" value="TRNA THREONYLCARBAMOYLADENOSINE BIOSYNTHESIS PROTEIN TSAE"/>
    <property type="match status" value="1"/>
</dbReference>
<keyword evidence="12" id="KW-1185">Reference proteome</keyword>
<keyword evidence="11" id="KW-0378">Hydrolase</keyword>
<organism evidence="11 12">
    <name type="scientific">Syntrophus aciditrophicus (strain SB)</name>
    <dbReference type="NCBI Taxonomy" id="56780"/>
    <lineage>
        <taxon>Bacteria</taxon>
        <taxon>Pseudomonadati</taxon>
        <taxon>Thermodesulfobacteriota</taxon>
        <taxon>Syntrophia</taxon>
        <taxon>Syntrophales</taxon>
        <taxon>Syntrophaceae</taxon>
        <taxon>Syntrophus</taxon>
    </lineage>
</organism>
<dbReference type="SUPFAM" id="SSF52540">
    <property type="entry name" value="P-loop containing nucleoside triphosphate hydrolases"/>
    <property type="match status" value="1"/>
</dbReference>
<dbReference type="InParanoid" id="Q2LTJ6"/>
<evidence type="ECO:0000256" key="9">
    <source>
        <dbReference type="ARBA" id="ARBA00022842"/>
    </source>
</evidence>
<comment type="subcellular location">
    <subcellularLocation>
        <location evidence="1">Cytoplasm</location>
    </subcellularLocation>
</comment>
<dbReference type="Pfam" id="PF02367">
    <property type="entry name" value="TsaE"/>
    <property type="match status" value="1"/>
</dbReference>
<dbReference type="EMBL" id="CP000252">
    <property type="protein sequence ID" value="ABC77409.1"/>
    <property type="molecule type" value="Genomic_DNA"/>
</dbReference>
<keyword evidence="8" id="KW-0067">ATP-binding</keyword>
<dbReference type="InterPro" id="IPR003442">
    <property type="entry name" value="T6A_TsaE"/>
</dbReference>
<dbReference type="RefSeq" id="WP_011417431.1">
    <property type="nucleotide sequence ID" value="NC_007759.1"/>
</dbReference>
<keyword evidence="6" id="KW-0479">Metal-binding</keyword>
<dbReference type="GO" id="GO:0002949">
    <property type="term" value="P:tRNA threonylcarbamoyladenosine modification"/>
    <property type="evidence" value="ECO:0007669"/>
    <property type="project" value="InterPro"/>
</dbReference>
<evidence type="ECO:0000256" key="5">
    <source>
        <dbReference type="ARBA" id="ARBA00022694"/>
    </source>
</evidence>
<reference evidence="11 12" key="1">
    <citation type="journal article" date="2007" name="Proc. Natl. Acad. Sci. U.S.A.">
        <title>The genome of Syntrophus aciditrophicus: life at the thermodynamic limit of microbial growth.</title>
        <authorList>
            <person name="McInerney M.J."/>
            <person name="Rohlin L."/>
            <person name="Mouttaki H."/>
            <person name="Kim U."/>
            <person name="Krupp R.S."/>
            <person name="Rios-Hernandez L."/>
            <person name="Sieber J."/>
            <person name="Struchtemeyer C.G."/>
            <person name="Bhattacharyya A."/>
            <person name="Campbell J.W."/>
            <person name="Gunsalus R.P."/>
        </authorList>
    </citation>
    <scope>NUCLEOTIDE SEQUENCE [LARGE SCALE GENOMIC DNA]</scope>
    <source>
        <strain evidence="11 12">SB</strain>
    </source>
</reference>
<accession>Q2LTJ6</accession>
<keyword evidence="7" id="KW-0547">Nucleotide-binding</keyword>
<evidence type="ECO:0000256" key="7">
    <source>
        <dbReference type="ARBA" id="ARBA00022741"/>
    </source>
</evidence>
<gene>
    <name evidence="11" type="ORF">SYN_02780</name>
</gene>
<evidence type="ECO:0000313" key="11">
    <source>
        <dbReference type="EMBL" id="ABC77409.1"/>
    </source>
</evidence>
<evidence type="ECO:0000256" key="8">
    <source>
        <dbReference type="ARBA" id="ARBA00022840"/>
    </source>
</evidence>
<dbReference type="HOGENOM" id="CLU_087829_3_0_7"/>
<name>Q2LTJ6_SYNAS</name>
<evidence type="ECO:0000256" key="2">
    <source>
        <dbReference type="ARBA" id="ARBA00007599"/>
    </source>
</evidence>
<comment type="similarity">
    <text evidence="2">Belongs to the TsaE family.</text>
</comment>
<dbReference type="GO" id="GO:0005737">
    <property type="term" value="C:cytoplasm"/>
    <property type="evidence" value="ECO:0007669"/>
    <property type="project" value="UniProtKB-SubCell"/>
</dbReference>
<dbReference type="eggNOG" id="COG0802">
    <property type="taxonomic scope" value="Bacteria"/>
</dbReference>
<dbReference type="GO" id="GO:0005524">
    <property type="term" value="F:ATP binding"/>
    <property type="evidence" value="ECO:0007669"/>
    <property type="project" value="UniProtKB-KW"/>
</dbReference>
<dbReference type="GO" id="GO:0046872">
    <property type="term" value="F:metal ion binding"/>
    <property type="evidence" value="ECO:0007669"/>
    <property type="project" value="UniProtKB-KW"/>
</dbReference>
<dbReference type="GO" id="GO:0016787">
    <property type="term" value="F:hydrolase activity"/>
    <property type="evidence" value="ECO:0007669"/>
    <property type="project" value="UniProtKB-KW"/>
</dbReference>
<keyword evidence="9" id="KW-0460">Magnesium</keyword>
<dbReference type="InterPro" id="IPR027417">
    <property type="entry name" value="P-loop_NTPase"/>
</dbReference>
<evidence type="ECO:0000256" key="4">
    <source>
        <dbReference type="ARBA" id="ARBA00022490"/>
    </source>
</evidence>
<keyword evidence="5" id="KW-0819">tRNA processing</keyword>
<sequence length="157" mass="17386">MKKQILSRKAEETLYIGKIIGSCLTAGDVVALIGELGAGKTSLTQGIARGLEISESYAITSPTFTLINEYPGRHVLYHFDVYRLQGSNDLEDMGYEEYFYGKGVSVIEWAEKIADIIPETAITIEITFLDENTRRIEISAPEKRLEEISSALSKGGF</sequence>
<protein>
    <recommendedName>
        <fullName evidence="3">tRNA threonylcarbamoyladenosine biosynthesis protein TsaE</fullName>
    </recommendedName>
    <alternativeName>
        <fullName evidence="10">t(6)A37 threonylcarbamoyladenosine biosynthesis protein TsaE</fullName>
    </alternativeName>
</protein>
<dbReference type="NCBIfam" id="TIGR00150">
    <property type="entry name" value="T6A_YjeE"/>
    <property type="match status" value="1"/>
</dbReference>
<dbReference type="Proteomes" id="UP000001933">
    <property type="component" value="Chromosome"/>
</dbReference>
<dbReference type="AlphaFoldDB" id="Q2LTJ6"/>
<keyword evidence="4" id="KW-0963">Cytoplasm</keyword>
<evidence type="ECO:0000256" key="6">
    <source>
        <dbReference type="ARBA" id="ARBA00022723"/>
    </source>
</evidence>
<evidence type="ECO:0000313" key="12">
    <source>
        <dbReference type="Proteomes" id="UP000001933"/>
    </source>
</evidence>
<evidence type="ECO:0000256" key="10">
    <source>
        <dbReference type="ARBA" id="ARBA00032441"/>
    </source>
</evidence>
<proteinExistence type="inferred from homology"/>
<evidence type="ECO:0000256" key="3">
    <source>
        <dbReference type="ARBA" id="ARBA00019010"/>
    </source>
</evidence>
<dbReference type="OrthoDB" id="9799110at2"/>
<dbReference type="KEGG" id="sat:SYN_02780"/>
<evidence type="ECO:0000256" key="1">
    <source>
        <dbReference type="ARBA" id="ARBA00004496"/>
    </source>
</evidence>
<dbReference type="PANTHER" id="PTHR33540">
    <property type="entry name" value="TRNA THREONYLCARBAMOYLADENOSINE BIOSYNTHESIS PROTEIN TSAE"/>
    <property type="match status" value="1"/>
</dbReference>
<dbReference type="FunCoup" id="Q2LTJ6">
    <property type="interactions" value="288"/>
</dbReference>